<sequence>MASPPIKPLDGHGGYLRWKESLLLRAHTLGVARVLFDTRPADDGDAAAAKKWARDDAVCRGHILTALSDRLLPDYARFATAADLWRALERTYDVQVESNRRDEFREFSFDHSTGEVFLEQLAHAEALGAAAGLSDGSVAFGLQGKLPWAVTAAVVARSGSDEKEMELVWKVARKIVSAGVDPEHLWALEMEDHEDGWYDDGPKPEQNMGSRKRGMSGNVARNCRRWA</sequence>
<dbReference type="Proteomes" id="UP001497457">
    <property type="component" value="Chromosome 26rd"/>
</dbReference>
<name>A0ABC9BKQ8_9POAL</name>
<dbReference type="Pfam" id="PF14223">
    <property type="entry name" value="Retrotran_gag_2"/>
    <property type="match status" value="1"/>
</dbReference>
<protein>
    <submittedName>
        <fullName evidence="2">Uncharacterized protein</fullName>
    </submittedName>
</protein>
<evidence type="ECO:0000313" key="2">
    <source>
        <dbReference type="EMBL" id="CAL5002064.1"/>
    </source>
</evidence>
<evidence type="ECO:0000313" key="3">
    <source>
        <dbReference type="Proteomes" id="UP001497457"/>
    </source>
</evidence>
<feature type="region of interest" description="Disordered" evidence="1">
    <location>
        <begin position="202"/>
        <end position="227"/>
    </location>
</feature>
<dbReference type="EMBL" id="OZ075136">
    <property type="protein sequence ID" value="CAL5002064.1"/>
    <property type="molecule type" value="Genomic_DNA"/>
</dbReference>
<accession>A0ABC9BKQ8</accession>
<keyword evidence="3" id="KW-1185">Reference proteome</keyword>
<organism evidence="2 3">
    <name type="scientific">Urochloa decumbens</name>
    <dbReference type="NCBI Taxonomy" id="240449"/>
    <lineage>
        <taxon>Eukaryota</taxon>
        <taxon>Viridiplantae</taxon>
        <taxon>Streptophyta</taxon>
        <taxon>Embryophyta</taxon>
        <taxon>Tracheophyta</taxon>
        <taxon>Spermatophyta</taxon>
        <taxon>Magnoliopsida</taxon>
        <taxon>Liliopsida</taxon>
        <taxon>Poales</taxon>
        <taxon>Poaceae</taxon>
        <taxon>PACMAD clade</taxon>
        <taxon>Panicoideae</taxon>
        <taxon>Panicodae</taxon>
        <taxon>Paniceae</taxon>
        <taxon>Melinidinae</taxon>
        <taxon>Urochloa</taxon>
    </lineage>
</organism>
<evidence type="ECO:0000256" key="1">
    <source>
        <dbReference type="SAM" id="MobiDB-lite"/>
    </source>
</evidence>
<dbReference type="AlphaFoldDB" id="A0ABC9BKQ8"/>
<gene>
    <name evidence="2" type="ORF">URODEC1_LOCUS65769</name>
</gene>
<reference evidence="2" key="1">
    <citation type="submission" date="2024-10" db="EMBL/GenBank/DDBJ databases">
        <authorList>
            <person name="Ryan C."/>
        </authorList>
    </citation>
    <scope>NUCLEOTIDE SEQUENCE [LARGE SCALE GENOMIC DNA]</scope>
</reference>
<proteinExistence type="predicted"/>